<dbReference type="SUPFAM" id="SSF49562">
    <property type="entry name" value="C2 domain (Calcium/lipid-binding domain, CaLB)"/>
    <property type="match status" value="1"/>
</dbReference>
<evidence type="ECO:0000256" key="2">
    <source>
        <dbReference type="ARBA" id="ARBA00022737"/>
    </source>
</evidence>
<evidence type="ECO:0000256" key="3">
    <source>
        <dbReference type="ARBA" id="ARBA00023136"/>
    </source>
</evidence>
<dbReference type="InterPro" id="IPR047259">
    <property type="entry name" value="QUIRKY-like"/>
</dbReference>
<evidence type="ECO:0000259" key="5">
    <source>
        <dbReference type="Pfam" id="PF08372"/>
    </source>
</evidence>
<accession>A0A9D4XIJ5</accession>
<proteinExistence type="predicted"/>
<sequence>MGKINDVFSSRIHLSVYLDGGYHVFDESIYHISDLTPTSKQLWKKPIGVLELGILKVDGLHPMKARDGRGTSDAYCVAKYGRKWVNGSDNKDLLIGKVRVRISTLETGRVYPNSYPLLMLHPSGVKKMGEPNLAIRFSCYSMVDLMQMYFKPHLPKMHYKRPLNVMEQEMLRQQAVNVVAARLSRAEPPLRKEVVEYMSDTKSHLWSMRRSKANFYRLMSGFSGFLSVGRWLGEVSTWKHPMTTVLVHILFLMLVCFPELIMPTMFLYVFVIGMWNWRFRPRHPPHMNSKLSYTDGVTTDELDEEFDTFPSTKSPDIVLWRYGRLRSVAGRVQSVVGDLATQGERVQALVSWLDPRPSSMFMAFCLVSAVVLYMTPFQIPILIGGFYFLRHPMFRSKVPPAPVNFYRRLPALTDSML</sequence>
<feature type="domain" description="Multiple C2" evidence="5">
    <location>
        <begin position="262"/>
        <end position="417"/>
    </location>
</feature>
<evidence type="ECO:0000313" key="7">
    <source>
        <dbReference type="Proteomes" id="UP001058974"/>
    </source>
</evidence>
<keyword evidence="3 4" id="KW-0472">Membrane</keyword>
<evidence type="ECO:0000256" key="4">
    <source>
        <dbReference type="SAM" id="Phobius"/>
    </source>
</evidence>
<keyword evidence="4" id="KW-0812">Transmembrane</keyword>
<comment type="caution">
    <text evidence="6">The sequence shown here is derived from an EMBL/GenBank/DDBJ whole genome shotgun (WGS) entry which is preliminary data.</text>
</comment>
<gene>
    <name evidence="6" type="ORF">KIW84_045221</name>
</gene>
<comment type="subcellular location">
    <subcellularLocation>
        <location evidence="1">Membrane</location>
    </subcellularLocation>
</comment>
<dbReference type="GO" id="GO:0016020">
    <property type="term" value="C:membrane"/>
    <property type="evidence" value="ECO:0007669"/>
    <property type="project" value="UniProtKB-SubCell"/>
</dbReference>
<dbReference type="InterPro" id="IPR013583">
    <property type="entry name" value="MCTP_C"/>
</dbReference>
<dbReference type="PANTHER" id="PTHR31425:SF32">
    <property type="entry name" value="MULTIPLE C2 DOMAIN AND TRANSMEMBRANE REGION PROTEIN 9"/>
    <property type="match status" value="1"/>
</dbReference>
<dbReference type="Gramene" id="Psat04G0522100-T1">
    <property type="protein sequence ID" value="KAI5421709.1"/>
    <property type="gene ID" value="KIW84_045221"/>
</dbReference>
<name>A0A9D4XIJ5_PEA</name>
<keyword evidence="7" id="KW-1185">Reference proteome</keyword>
<dbReference type="Proteomes" id="UP001058974">
    <property type="component" value="Chromosome 4"/>
</dbReference>
<protein>
    <submittedName>
        <fullName evidence="6">FT-interacting protein 3</fullName>
    </submittedName>
</protein>
<dbReference type="PANTHER" id="PTHR31425">
    <property type="entry name" value="PHOSPHORIBOSYLANTHRANILATE TRANSFERASE ISOFORM 1"/>
    <property type="match status" value="1"/>
</dbReference>
<dbReference type="EMBL" id="JAMSHJ010000004">
    <property type="protein sequence ID" value="KAI5421709.1"/>
    <property type="molecule type" value="Genomic_DNA"/>
</dbReference>
<reference evidence="6 7" key="1">
    <citation type="journal article" date="2022" name="Nat. Genet.">
        <title>Improved pea reference genome and pan-genome highlight genomic features and evolutionary characteristics.</title>
        <authorList>
            <person name="Yang T."/>
            <person name="Liu R."/>
            <person name="Luo Y."/>
            <person name="Hu S."/>
            <person name="Wang D."/>
            <person name="Wang C."/>
            <person name="Pandey M.K."/>
            <person name="Ge S."/>
            <person name="Xu Q."/>
            <person name="Li N."/>
            <person name="Li G."/>
            <person name="Huang Y."/>
            <person name="Saxena R.K."/>
            <person name="Ji Y."/>
            <person name="Li M."/>
            <person name="Yan X."/>
            <person name="He Y."/>
            <person name="Liu Y."/>
            <person name="Wang X."/>
            <person name="Xiang C."/>
            <person name="Varshney R.K."/>
            <person name="Ding H."/>
            <person name="Gao S."/>
            <person name="Zong X."/>
        </authorList>
    </citation>
    <scope>NUCLEOTIDE SEQUENCE [LARGE SCALE GENOMIC DNA]</scope>
    <source>
        <strain evidence="6 7">cv. Zhongwan 6</strain>
    </source>
</reference>
<dbReference type="AlphaFoldDB" id="A0A9D4XIJ5"/>
<feature type="transmembrane region" description="Helical" evidence="4">
    <location>
        <begin position="361"/>
        <end position="389"/>
    </location>
</feature>
<keyword evidence="2" id="KW-0677">Repeat</keyword>
<keyword evidence="4" id="KW-1133">Transmembrane helix</keyword>
<feature type="transmembrane region" description="Helical" evidence="4">
    <location>
        <begin position="245"/>
        <end position="272"/>
    </location>
</feature>
<evidence type="ECO:0000256" key="1">
    <source>
        <dbReference type="ARBA" id="ARBA00004370"/>
    </source>
</evidence>
<evidence type="ECO:0000313" key="6">
    <source>
        <dbReference type="EMBL" id="KAI5421709.1"/>
    </source>
</evidence>
<feature type="transmembrane region" description="Helical" evidence="4">
    <location>
        <begin position="215"/>
        <end position="233"/>
    </location>
</feature>
<organism evidence="6 7">
    <name type="scientific">Pisum sativum</name>
    <name type="common">Garden pea</name>
    <name type="synonym">Lathyrus oleraceus</name>
    <dbReference type="NCBI Taxonomy" id="3888"/>
    <lineage>
        <taxon>Eukaryota</taxon>
        <taxon>Viridiplantae</taxon>
        <taxon>Streptophyta</taxon>
        <taxon>Embryophyta</taxon>
        <taxon>Tracheophyta</taxon>
        <taxon>Spermatophyta</taxon>
        <taxon>Magnoliopsida</taxon>
        <taxon>eudicotyledons</taxon>
        <taxon>Gunneridae</taxon>
        <taxon>Pentapetalae</taxon>
        <taxon>rosids</taxon>
        <taxon>fabids</taxon>
        <taxon>Fabales</taxon>
        <taxon>Fabaceae</taxon>
        <taxon>Papilionoideae</taxon>
        <taxon>50 kb inversion clade</taxon>
        <taxon>NPAAA clade</taxon>
        <taxon>Hologalegina</taxon>
        <taxon>IRL clade</taxon>
        <taxon>Fabeae</taxon>
        <taxon>Lathyrus</taxon>
    </lineage>
</organism>
<dbReference type="InterPro" id="IPR035892">
    <property type="entry name" value="C2_domain_sf"/>
</dbReference>
<dbReference type="Pfam" id="PF08372">
    <property type="entry name" value="PRT_C"/>
    <property type="match status" value="1"/>
</dbReference>